<organism evidence="3 4">
    <name type="scientific">Pseudocercospora fuligena</name>
    <dbReference type="NCBI Taxonomy" id="685502"/>
    <lineage>
        <taxon>Eukaryota</taxon>
        <taxon>Fungi</taxon>
        <taxon>Dikarya</taxon>
        <taxon>Ascomycota</taxon>
        <taxon>Pezizomycotina</taxon>
        <taxon>Dothideomycetes</taxon>
        <taxon>Dothideomycetidae</taxon>
        <taxon>Mycosphaerellales</taxon>
        <taxon>Mycosphaerellaceae</taxon>
        <taxon>Pseudocercospora</taxon>
    </lineage>
</organism>
<feature type="region of interest" description="Disordered" evidence="1">
    <location>
        <begin position="380"/>
        <end position="406"/>
    </location>
</feature>
<dbReference type="Proteomes" id="UP000660729">
    <property type="component" value="Unassembled WGS sequence"/>
</dbReference>
<feature type="compositionally biased region" description="Low complexity" evidence="1">
    <location>
        <begin position="380"/>
        <end position="392"/>
    </location>
</feature>
<evidence type="ECO:0000256" key="1">
    <source>
        <dbReference type="SAM" id="MobiDB-lite"/>
    </source>
</evidence>
<feature type="region of interest" description="Disordered" evidence="1">
    <location>
        <begin position="95"/>
        <end position="188"/>
    </location>
</feature>
<feature type="region of interest" description="Disordered" evidence="1">
    <location>
        <begin position="317"/>
        <end position="347"/>
    </location>
</feature>
<reference evidence="3" key="1">
    <citation type="submission" date="2020-04" db="EMBL/GenBank/DDBJ databases">
        <title>Draft genome resource of the tomato pathogen Pseudocercospora fuligena.</title>
        <authorList>
            <person name="Zaccaron A."/>
        </authorList>
    </citation>
    <scope>NUCLEOTIDE SEQUENCE</scope>
    <source>
        <strain evidence="3">PF001</strain>
    </source>
</reference>
<feature type="compositionally biased region" description="Basic residues" evidence="1">
    <location>
        <begin position="150"/>
        <end position="160"/>
    </location>
</feature>
<feature type="chain" id="PRO_5034021916" evidence="2">
    <location>
        <begin position="22"/>
        <end position="453"/>
    </location>
</feature>
<proteinExistence type="predicted"/>
<keyword evidence="4" id="KW-1185">Reference proteome</keyword>
<dbReference type="EMBL" id="JABCIY010000001">
    <property type="protein sequence ID" value="KAF7198488.1"/>
    <property type="molecule type" value="Genomic_DNA"/>
</dbReference>
<accession>A0A8H6RX67</accession>
<dbReference type="AlphaFoldDB" id="A0A8H6RX67"/>
<feature type="compositionally biased region" description="Basic residues" evidence="1">
    <location>
        <begin position="111"/>
        <end position="122"/>
    </location>
</feature>
<comment type="caution">
    <text evidence="3">The sequence shown here is derived from an EMBL/GenBank/DDBJ whole genome shotgun (WGS) entry which is preliminary data.</text>
</comment>
<dbReference type="OrthoDB" id="10492884at2759"/>
<gene>
    <name evidence="3" type="ORF">HII31_00227</name>
</gene>
<name>A0A8H6RX67_9PEZI</name>
<protein>
    <submittedName>
        <fullName evidence="3">Uncharacterized protein</fullName>
    </submittedName>
</protein>
<evidence type="ECO:0000256" key="2">
    <source>
        <dbReference type="SAM" id="SignalP"/>
    </source>
</evidence>
<keyword evidence="2" id="KW-0732">Signal</keyword>
<feature type="region of interest" description="Disordered" evidence="1">
    <location>
        <begin position="266"/>
        <end position="298"/>
    </location>
</feature>
<feature type="compositionally biased region" description="Polar residues" evidence="1">
    <location>
        <begin position="285"/>
        <end position="298"/>
    </location>
</feature>
<feature type="compositionally biased region" description="Basic and acidic residues" evidence="1">
    <location>
        <begin position="325"/>
        <end position="339"/>
    </location>
</feature>
<feature type="region of interest" description="Disordered" evidence="1">
    <location>
        <begin position="434"/>
        <end position="453"/>
    </location>
</feature>
<feature type="compositionally biased region" description="Basic and acidic residues" evidence="1">
    <location>
        <begin position="161"/>
        <end position="175"/>
    </location>
</feature>
<evidence type="ECO:0000313" key="4">
    <source>
        <dbReference type="Proteomes" id="UP000660729"/>
    </source>
</evidence>
<feature type="region of interest" description="Disordered" evidence="1">
    <location>
        <begin position="205"/>
        <end position="231"/>
    </location>
</feature>
<sequence>MAPAFSKIALLGLAATASISALPVNEQSSAPSQVAKRPNGEHVLVARQGHMGDFSSGVSPTQVNYDVTADENHDGQIDKKRRMRRAVAKMPADYYESSASDNEDGVLTTIRRTKKNMRRSRKRAEAGALTSNDDTPDLFTSHPENDIHTKNRRSSLKKRSDKRDTTDDNIDKYGTDDPSSSDKGNTDVDWTATWAGECDYYKCYSDDGKPHGNGGRVKKRNTDETLKQSPQALQQQIAPLKKKLQMLESLLHKKQSQLAFLQNQQSTSSIPSLHPPRQLPPVASTVPQTSTPTESATQLETDIKKLQAQIEKAKTQLKSLRKARKDQAADPKKAEKDAGFGEGKTLTPELPFQKSGSEQSAQGHTVVNVNWNGTTNATMPSVTTSTSVPTATLPSHPPKWTTSVYPSTATISPYRPLATTSSYPATATATATYPAHPTQYTGHPRGPDDCWDC</sequence>
<evidence type="ECO:0000313" key="3">
    <source>
        <dbReference type="EMBL" id="KAF7198488.1"/>
    </source>
</evidence>
<feature type="signal peptide" evidence="2">
    <location>
        <begin position="1"/>
        <end position="21"/>
    </location>
</feature>